<sequence>MCLTQVSGRCLADSARNKRKMGTRWREGPHAWNPVKDEEAERRGGSPTPNDFTFLLQVKSLKTEECERERVREKEGEGRSRYRYQKGRQNKLWKKVINNSKNQFMLPVYKQAAPKQQKKQQQ</sequence>
<evidence type="ECO:0000313" key="3">
    <source>
        <dbReference type="Proteomes" id="UP000000304"/>
    </source>
</evidence>
<proteinExistence type="predicted"/>
<dbReference type="Proteomes" id="UP000000304">
    <property type="component" value="Chromosome 3R"/>
</dbReference>
<accession>B4QX56</accession>
<evidence type="ECO:0000313" key="2">
    <source>
        <dbReference type="EMBL" id="EDX12710.1"/>
    </source>
</evidence>
<dbReference type="EMBL" id="CM000364">
    <property type="protein sequence ID" value="EDX12710.1"/>
    <property type="molecule type" value="Genomic_DNA"/>
</dbReference>
<gene>
    <name evidence="2" type="primary">Dsim\GD20300</name>
    <name evidence="2" type="ORF">Dsim_GD20300</name>
</gene>
<dbReference type="AlphaFoldDB" id="B4QX56"/>
<dbReference type="HOGENOM" id="CLU_2029121_0_0_1"/>
<keyword evidence="3" id="KW-1185">Reference proteome</keyword>
<feature type="compositionally biased region" description="Basic and acidic residues" evidence="1">
    <location>
        <begin position="24"/>
        <end position="44"/>
    </location>
</feature>
<evidence type="ECO:0000256" key="1">
    <source>
        <dbReference type="SAM" id="MobiDB-lite"/>
    </source>
</evidence>
<feature type="region of interest" description="Disordered" evidence="1">
    <location>
        <begin position="13"/>
        <end position="52"/>
    </location>
</feature>
<reference evidence="2 3" key="1">
    <citation type="journal article" date="2007" name="Nature">
        <title>Evolution of genes and genomes on the Drosophila phylogeny.</title>
        <authorList>
            <consortium name="Drosophila 12 Genomes Consortium"/>
            <person name="Clark A.G."/>
            <person name="Eisen M.B."/>
            <person name="Smith D.R."/>
            <person name="Bergman C.M."/>
            <person name="Oliver B."/>
            <person name="Markow T.A."/>
            <person name="Kaufman T.C."/>
            <person name="Kellis M."/>
            <person name="Gelbart W."/>
            <person name="Iyer V.N."/>
            <person name="Pollard D.A."/>
            <person name="Sackton T.B."/>
            <person name="Larracuente A.M."/>
            <person name="Singh N.D."/>
            <person name="Abad J.P."/>
            <person name="Abt D.N."/>
            <person name="Adryan B."/>
            <person name="Aguade M."/>
            <person name="Akashi H."/>
            <person name="Anderson W.W."/>
            <person name="Aquadro C.F."/>
            <person name="Ardell D.H."/>
            <person name="Arguello R."/>
            <person name="Artieri C.G."/>
            <person name="Barbash D.A."/>
            <person name="Barker D."/>
            <person name="Barsanti P."/>
            <person name="Batterham P."/>
            <person name="Batzoglou S."/>
            <person name="Begun D."/>
            <person name="Bhutkar A."/>
            <person name="Blanco E."/>
            <person name="Bosak S.A."/>
            <person name="Bradley R.K."/>
            <person name="Brand A.D."/>
            <person name="Brent M.R."/>
            <person name="Brooks A.N."/>
            <person name="Brown R.H."/>
            <person name="Butlin R.K."/>
            <person name="Caggese C."/>
            <person name="Calvi B.R."/>
            <person name="Bernardo de Carvalho A."/>
            <person name="Caspi A."/>
            <person name="Castrezana S."/>
            <person name="Celniker S.E."/>
            <person name="Chang J.L."/>
            <person name="Chapple C."/>
            <person name="Chatterji S."/>
            <person name="Chinwalla A."/>
            <person name="Civetta A."/>
            <person name="Clifton S.W."/>
            <person name="Comeron J.M."/>
            <person name="Costello J.C."/>
            <person name="Coyne J.A."/>
            <person name="Daub J."/>
            <person name="David R.G."/>
            <person name="Delcher A.L."/>
            <person name="Delehaunty K."/>
            <person name="Do C.B."/>
            <person name="Ebling H."/>
            <person name="Edwards K."/>
            <person name="Eickbush T."/>
            <person name="Evans J.D."/>
            <person name="Filipski A."/>
            <person name="Findeiss S."/>
            <person name="Freyhult E."/>
            <person name="Fulton L."/>
            <person name="Fulton R."/>
            <person name="Garcia A.C."/>
            <person name="Gardiner A."/>
            <person name="Garfield D.A."/>
            <person name="Garvin B.E."/>
            <person name="Gibson G."/>
            <person name="Gilbert D."/>
            <person name="Gnerre S."/>
            <person name="Godfrey J."/>
            <person name="Good R."/>
            <person name="Gotea V."/>
            <person name="Gravely B."/>
            <person name="Greenberg A.J."/>
            <person name="Griffiths-Jones S."/>
            <person name="Gross S."/>
            <person name="Guigo R."/>
            <person name="Gustafson E.A."/>
            <person name="Haerty W."/>
            <person name="Hahn M.W."/>
            <person name="Halligan D.L."/>
            <person name="Halpern A.L."/>
            <person name="Halter G.M."/>
            <person name="Han M.V."/>
            <person name="Heger A."/>
            <person name="Hillier L."/>
            <person name="Hinrichs A.S."/>
            <person name="Holmes I."/>
            <person name="Hoskins R.A."/>
            <person name="Hubisz M.J."/>
            <person name="Hultmark D."/>
            <person name="Huntley M.A."/>
            <person name="Jaffe D.B."/>
            <person name="Jagadeeshan S."/>
            <person name="Jeck W.R."/>
            <person name="Johnson J."/>
            <person name="Jones C.D."/>
            <person name="Jordan W.C."/>
            <person name="Karpen G.H."/>
            <person name="Kataoka E."/>
            <person name="Keightley P.D."/>
            <person name="Kheradpour P."/>
            <person name="Kirkness E.F."/>
            <person name="Koerich L.B."/>
            <person name="Kristiansen K."/>
            <person name="Kudrna D."/>
            <person name="Kulathinal R.J."/>
            <person name="Kumar S."/>
            <person name="Kwok R."/>
            <person name="Lander E."/>
            <person name="Langley C.H."/>
            <person name="Lapoint R."/>
            <person name="Lazzaro B.P."/>
            <person name="Lee S.J."/>
            <person name="Levesque L."/>
            <person name="Li R."/>
            <person name="Lin C.F."/>
            <person name="Lin M.F."/>
            <person name="Lindblad-Toh K."/>
            <person name="Llopart A."/>
            <person name="Long M."/>
            <person name="Low L."/>
            <person name="Lozovsky E."/>
            <person name="Lu J."/>
            <person name="Luo M."/>
            <person name="Machado C.A."/>
            <person name="Makalowski W."/>
            <person name="Marzo M."/>
            <person name="Matsuda M."/>
            <person name="Matzkin L."/>
            <person name="McAllister B."/>
            <person name="McBride C.S."/>
            <person name="McKernan B."/>
            <person name="McKernan K."/>
            <person name="Mendez-Lago M."/>
            <person name="Minx P."/>
            <person name="Mollenhauer M.U."/>
            <person name="Montooth K."/>
            <person name="Mount S.M."/>
            <person name="Mu X."/>
            <person name="Myers E."/>
            <person name="Negre B."/>
            <person name="Newfeld S."/>
            <person name="Nielsen R."/>
            <person name="Noor M.A."/>
            <person name="O'Grady P."/>
            <person name="Pachter L."/>
            <person name="Papaceit M."/>
            <person name="Parisi M.J."/>
            <person name="Parisi M."/>
            <person name="Parts L."/>
            <person name="Pedersen J.S."/>
            <person name="Pesole G."/>
            <person name="Phillippy A.M."/>
            <person name="Ponting C.P."/>
            <person name="Pop M."/>
            <person name="Porcelli D."/>
            <person name="Powell J.R."/>
            <person name="Prohaska S."/>
            <person name="Pruitt K."/>
            <person name="Puig M."/>
            <person name="Quesneville H."/>
            <person name="Ram K.R."/>
            <person name="Rand D."/>
            <person name="Rasmussen M.D."/>
            <person name="Reed L.K."/>
            <person name="Reenan R."/>
            <person name="Reily A."/>
            <person name="Remington K.A."/>
            <person name="Rieger T.T."/>
            <person name="Ritchie M.G."/>
            <person name="Robin C."/>
            <person name="Rogers Y.H."/>
            <person name="Rohde C."/>
            <person name="Rozas J."/>
            <person name="Rubenfield M.J."/>
            <person name="Ruiz A."/>
            <person name="Russo S."/>
            <person name="Salzberg S.L."/>
            <person name="Sanchez-Gracia A."/>
            <person name="Saranga D.J."/>
            <person name="Sato H."/>
            <person name="Schaeffer S.W."/>
            <person name="Schatz M.C."/>
            <person name="Schlenke T."/>
            <person name="Schwartz R."/>
            <person name="Segarra C."/>
            <person name="Singh R.S."/>
            <person name="Sirot L."/>
            <person name="Sirota M."/>
            <person name="Sisneros N.B."/>
            <person name="Smith C.D."/>
            <person name="Smith T.F."/>
            <person name="Spieth J."/>
            <person name="Stage D.E."/>
            <person name="Stark A."/>
            <person name="Stephan W."/>
            <person name="Strausberg R.L."/>
            <person name="Strempel S."/>
            <person name="Sturgill D."/>
            <person name="Sutton G."/>
            <person name="Sutton G.G."/>
            <person name="Tao W."/>
            <person name="Teichmann S."/>
            <person name="Tobari Y.N."/>
            <person name="Tomimura Y."/>
            <person name="Tsolas J.M."/>
            <person name="Valente V.L."/>
            <person name="Venter E."/>
            <person name="Venter J.C."/>
            <person name="Vicario S."/>
            <person name="Vieira F.G."/>
            <person name="Vilella A.J."/>
            <person name="Villasante A."/>
            <person name="Walenz B."/>
            <person name="Wang J."/>
            <person name="Wasserman M."/>
            <person name="Watts T."/>
            <person name="Wilson D."/>
            <person name="Wilson R.K."/>
            <person name="Wing R.A."/>
            <person name="Wolfner M.F."/>
            <person name="Wong A."/>
            <person name="Wong G.K."/>
            <person name="Wu C.I."/>
            <person name="Wu G."/>
            <person name="Yamamoto D."/>
            <person name="Yang H.P."/>
            <person name="Yang S.P."/>
            <person name="Yorke J.A."/>
            <person name="Yoshida K."/>
            <person name="Zdobnov E."/>
            <person name="Zhang P."/>
            <person name="Zhang Y."/>
            <person name="Zimin A.V."/>
            <person name="Baldwin J."/>
            <person name="Abdouelleil A."/>
            <person name="Abdulkadir J."/>
            <person name="Abebe A."/>
            <person name="Abera B."/>
            <person name="Abreu J."/>
            <person name="Acer S.C."/>
            <person name="Aftuck L."/>
            <person name="Alexander A."/>
            <person name="An P."/>
            <person name="Anderson E."/>
            <person name="Anderson S."/>
            <person name="Arachi H."/>
            <person name="Azer M."/>
            <person name="Bachantsang P."/>
            <person name="Barry A."/>
            <person name="Bayul T."/>
            <person name="Berlin A."/>
            <person name="Bessette D."/>
            <person name="Bloom T."/>
            <person name="Blye J."/>
            <person name="Boguslavskiy L."/>
            <person name="Bonnet C."/>
            <person name="Boukhgalter B."/>
            <person name="Bourzgui I."/>
            <person name="Brown A."/>
            <person name="Cahill P."/>
            <person name="Channer S."/>
            <person name="Cheshatsang Y."/>
            <person name="Chuda L."/>
            <person name="Citroen M."/>
            <person name="Collymore A."/>
            <person name="Cooke P."/>
            <person name="Costello M."/>
            <person name="D'Aco K."/>
            <person name="Daza R."/>
            <person name="De Haan G."/>
            <person name="DeGray S."/>
            <person name="DeMaso C."/>
            <person name="Dhargay N."/>
            <person name="Dooley K."/>
            <person name="Dooley E."/>
            <person name="Doricent M."/>
            <person name="Dorje P."/>
            <person name="Dorjee K."/>
            <person name="Dupes A."/>
            <person name="Elong R."/>
            <person name="Falk J."/>
            <person name="Farina A."/>
            <person name="Faro S."/>
            <person name="Ferguson D."/>
            <person name="Fisher S."/>
            <person name="Foley C.D."/>
            <person name="Franke A."/>
            <person name="Friedrich D."/>
            <person name="Gadbois L."/>
            <person name="Gearin G."/>
            <person name="Gearin C.R."/>
            <person name="Giannoukos G."/>
            <person name="Goode T."/>
            <person name="Graham J."/>
            <person name="Grandbois E."/>
            <person name="Grewal S."/>
            <person name="Gyaltsen K."/>
            <person name="Hafez N."/>
            <person name="Hagos B."/>
            <person name="Hall J."/>
            <person name="Henson C."/>
            <person name="Hollinger A."/>
            <person name="Honan T."/>
            <person name="Huard M.D."/>
            <person name="Hughes L."/>
            <person name="Hurhula B."/>
            <person name="Husby M.E."/>
            <person name="Kamat A."/>
            <person name="Kanga B."/>
            <person name="Kashin S."/>
            <person name="Khazanovich D."/>
            <person name="Kisner P."/>
            <person name="Lance K."/>
            <person name="Lara M."/>
            <person name="Lee W."/>
            <person name="Lennon N."/>
            <person name="Letendre F."/>
            <person name="LeVine R."/>
            <person name="Lipovsky A."/>
            <person name="Liu X."/>
            <person name="Liu J."/>
            <person name="Liu S."/>
            <person name="Lokyitsang T."/>
            <person name="Lokyitsang Y."/>
            <person name="Lubonja R."/>
            <person name="Lui A."/>
            <person name="MacDonald P."/>
            <person name="Magnisalis V."/>
            <person name="Maru K."/>
            <person name="Matthews C."/>
            <person name="McCusker W."/>
            <person name="McDonough S."/>
            <person name="Mehta T."/>
            <person name="Meldrim J."/>
            <person name="Meneus L."/>
            <person name="Mihai O."/>
            <person name="Mihalev A."/>
            <person name="Mihova T."/>
            <person name="Mittelman R."/>
            <person name="Mlenga V."/>
            <person name="Montmayeur A."/>
            <person name="Mulrain L."/>
            <person name="Navidi A."/>
            <person name="Naylor J."/>
            <person name="Negash T."/>
            <person name="Nguyen T."/>
            <person name="Nguyen N."/>
            <person name="Nicol R."/>
            <person name="Norbu C."/>
            <person name="Norbu N."/>
            <person name="Novod N."/>
            <person name="O'Neill B."/>
            <person name="Osman S."/>
            <person name="Markiewicz E."/>
            <person name="Oyono O.L."/>
            <person name="Patti C."/>
            <person name="Phunkhang P."/>
            <person name="Pierre F."/>
            <person name="Priest M."/>
            <person name="Raghuraman S."/>
            <person name="Rege F."/>
            <person name="Reyes R."/>
            <person name="Rise C."/>
            <person name="Rogov P."/>
            <person name="Ross K."/>
            <person name="Ryan E."/>
            <person name="Settipalli S."/>
            <person name="Shea T."/>
            <person name="Sherpa N."/>
            <person name="Shi L."/>
            <person name="Shih D."/>
            <person name="Sparrow T."/>
            <person name="Spaulding J."/>
            <person name="Stalker J."/>
            <person name="Stange-Thomann N."/>
            <person name="Stavropoulos S."/>
            <person name="Stone C."/>
            <person name="Strader C."/>
            <person name="Tesfaye S."/>
            <person name="Thomson T."/>
            <person name="Thoulutsang Y."/>
            <person name="Thoulutsang D."/>
            <person name="Topham K."/>
            <person name="Topping I."/>
            <person name="Tsamla T."/>
            <person name="Vassiliev H."/>
            <person name="Vo A."/>
            <person name="Wangchuk T."/>
            <person name="Wangdi T."/>
            <person name="Weiand M."/>
            <person name="Wilkinson J."/>
            <person name="Wilson A."/>
            <person name="Yadav S."/>
            <person name="Young G."/>
            <person name="Yu Q."/>
            <person name="Zembek L."/>
            <person name="Zhong D."/>
            <person name="Zimmer A."/>
            <person name="Zwirko Z."/>
            <person name="Jaffe D.B."/>
            <person name="Alvarez P."/>
            <person name="Brockman W."/>
            <person name="Butler J."/>
            <person name="Chin C."/>
            <person name="Gnerre S."/>
            <person name="Grabherr M."/>
            <person name="Kleber M."/>
            <person name="Mauceli E."/>
            <person name="MacCallum I."/>
        </authorList>
    </citation>
    <scope>NUCLEOTIDE SEQUENCE [LARGE SCALE GENOMIC DNA]</scope>
    <source>
        <strain evidence="3">white501</strain>
    </source>
</reference>
<protein>
    <submittedName>
        <fullName evidence="2">GD20300</fullName>
    </submittedName>
</protein>
<organism evidence="2 3">
    <name type="scientific">Drosophila simulans</name>
    <name type="common">Fruit fly</name>
    <dbReference type="NCBI Taxonomy" id="7240"/>
    <lineage>
        <taxon>Eukaryota</taxon>
        <taxon>Metazoa</taxon>
        <taxon>Ecdysozoa</taxon>
        <taxon>Arthropoda</taxon>
        <taxon>Hexapoda</taxon>
        <taxon>Insecta</taxon>
        <taxon>Pterygota</taxon>
        <taxon>Neoptera</taxon>
        <taxon>Endopterygota</taxon>
        <taxon>Diptera</taxon>
        <taxon>Brachycera</taxon>
        <taxon>Muscomorpha</taxon>
        <taxon>Ephydroidea</taxon>
        <taxon>Drosophilidae</taxon>
        <taxon>Drosophila</taxon>
        <taxon>Sophophora</taxon>
    </lineage>
</organism>
<name>B4QX56_DROSI</name>